<feature type="transmembrane region" description="Helical" evidence="9">
    <location>
        <begin position="303"/>
        <end position="322"/>
    </location>
</feature>
<dbReference type="PRINTS" id="PR00237">
    <property type="entry name" value="GPCRRHODOPSN"/>
</dbReference>
<dbReference type="Gene3D" id="1.20.1070.10">
    <property type="entry name" value="Rhodopsin 7-helix transmembrane proteins"/>
    <property type="match status" value="1"/>
</dbReference>
<evidence type="ECO:0000256" key="8">
    <source>
        <dbReference type="SAM" id="MobiDB-lite"/>
    </source>
</evidence>
<dbReference type="KEGG" id="shr:100934740"/>
<dbReference type="GO" id="GO:0008188">
    <property type="term" value="F:neuropeptide receptor activity"/>
    <property type="evidence" value="ECO:0007669"/>
    <property type="project" value="TreeGrafter"/>
</dbReference>
<dbReference type="GO" id="GO:0005886">
    <property type="term" value="C:plasma membrane"/>
    <property type="evidence" value="ECO:0007669"/>
    <property type="project" value="TreeGrafter"/>
</dbReference>
<reference evidence="11" key="3">
    <citation type="submission" date="2025-09" db="UniProtKB">
        <authorList>
            <consortium name="Ensembl"/>
        </authorList>
    </citation>
    <scope>IDENTIFICATION</scope>
</reference>
<dbReference type="GeneID" id="100934740"/>
<feature type="transmembrane region" description="Helical" evidence="9">
    <location>
        <begin position="202"/>
        <end position="221"/>
    </location>
</feature>
<keyword evidence="2 9" id="KW-0812">Transmembrane</keyword>
<dbReference type="InterPro" id="IPR017452">
    <property type="entry name" value="GPCR_Rhodpsn_7TM"/>
</dbReference>
<dbReference type="PANTHER" id="PTHR24238:SF69">
    <property type="entry name" value="G-PROTEIN COUPLED RECEPTOR 165"/>
    <property type="match status" value="1"/>
</dbReference>
<evidence type="ECO:0000256" key="2">
    <source>
        <dbReference type="ARBA" id="ARBA00022692"/>
    </source>
</evidence>
<dbReference type="RefSeq" id="XP_003774734.1">
    <property type="nucleotide sequence ID" value="XM_003774686.2"/>
</dbReference>
<dbReference type="GeneTree" id="ENSGT00940000154336"/>
<evidence type="ECO:0000313" key="12">
    <source>
        <dbReference type="Proteomes" id="UP000007648"/>
    </source>
</evidence>
<dbReference type="InParanoid" id="G3VSC4"/>
<evidence type="ECO:0000256" key="5">
    <source>
        <dbReference type="ARBA" id="ARBA00023136"/>
    </source>
</evidence>
<name>G3VSC4_SARHA</name>
<proteinExistence type="predicted"/>
<keyword evidence="7" id="KW-0807">Transducer</keyword>
<dbReference type="Ensembl" id="ENSSHAT00000006133.2">
    <property type="protein sequence ID" value="ENSSHAP00000006079.1"/>
    <property type="gene ID" value="ENSSHAG00000005289.2"/>
</dbReference>
<keyword evidence="12" id="KW-1185">Reference proteome</keyword>
<keyword evidence="5 9" id="KW-0472">Membrane</keyword>
<evidence type="ECO:0000256" key="1">
    <source>
        <dbReference type="ARBA" id="ARBA00004141"/>
    </source>
</evidence>
<sequence>MAPTPFGGTMTTVGELLGRGENPQTTGAGPLPRSNEILGAVRPPMMPLGPLLFGPSDILDSKPSGLDPLGAFLPTEVEMTIPGLRCLFIFAYFSIILMSVLGNTLVCSVLLKSKRIHSATGVFIANLAVAGILITLLNTPFTWVSFFSSTWLFGYMMCYLSRFIQYCSGHVLALTLMALTLDRYKVILKPDKPRTTALKGSIWVIIIWILASCFSLPHTLYQRLPQFDAMNQTNRMICLPSVPHPSDAIRKYLEMVNFLFLYILPLLVISLTYSMIGKKLWLQNSIQDATSEYSISRQPRKIMTLKMLIVVVIVFTICWLPLHFYELLLSMNVISSREDIYFAFHWFAMSNACYNPFIYCWVNRNFRNQLKRSVRSWWQHLTSHEQGQSSAVSAASRHALGECYPFWNTGSRNSVINETAFQDCSSQTDLSSIHPMMEMT</sequence>
<evidence type="ECO:0000256" key="4">
    <source>
        <dbReference type="ARBA" id="ARBA00023040"/>
    </source>
</evidence>
<dbReference type="AlphaFoldDB" id="G3VSC4"/>
<feature type="transmembrane region" description="Helical" evidence="9">
    <location>
        <begin position="89"/>
        <end position="111"/>
    </location>
</feature>
<evidence type="ECO:0000259" key="10">
    <source>
        <dbReference type="PROSITE" id="PS50262"/>
    </source>
</evidence>
<accession>G3VSC4</accession>
<evidence type="ECO:0000256" key="9">
    <source>
        <dbReference type="SAM" id="Phobius"/>
    </source>
</evidence>
<feature type="domain" description="G-protein coupled receptors family 1 profile" evidence="10">
    <location>
        <begin position="102"/>
        <end position="359"/>
    </location>
</feature>
<comment type="subcellular location">
    <subcellularLocation>
        <location evidence="1">Membrane</location>
        <topology evidence="1">Multi-pass membrane protein</topology>
    </subcellularLocation>
</comment>
<dbReference type="PROSITE" id="PS50262">
    <property type="entry name" value="G_PROTEIN_RECEP_F1_2"/>
    <property type="match status" value="1"/>
</dbReference>
<evidence type="ECO:0000256" key="7">
    <source>
        <dbReference type="ARBA" id="ARBA00023224"/>
    </source>
</evidence>
<dbReference type="Pfam" id="PF00001">
    <property type="entry name" value="7tm_1"/>
    <property type="match status" value="1"/>
</dbReference>
<evidence type="ECO:0000256" key="6">
    <source>
        <dbReference type="ARBA" id="ARBA00023170"/>
    </source>
</evidence>
<dbReference type="PANTHER" id="PTHR24238">
    <property type="entry name" value="G-PROTEIN COUPLED RECEPTOR"/>
    <property type="match status" value="1"/>
</dbReference>
<feature type="transmembrane region" description="Helical" evidence="9">
    <location>
        <begin position="342"/>
        <end position="362"/>
    </location>
</feature>
<dbReference type="SUPFAM" id="SSF81321">
    <property type="entry name" value="Family A G protein-coupled receptor-like"/>
    <property type="match status" value="1"/>
</dbReference>
<feature type="region of interest" description="Disordered" evidence="8">
    <location>
        <begin position="12"/>
        <end position="34"/>
    </location>
</feature>
<evidence type="ECO:0000256" key="3">
    <source>
        <dbReference type="ARBA" id="ARBA00022989"/>
    </source>
</evidence>
<feature type="transmembrane region" description="Helical" evidence="9">
    <location>
        <begin position="255"/>
        <end position="276"/>
    </location>
</feature>
<dbReference type="SMART" id="SM01381">
    <property type="entry name" value="7TM_GPCR_Srsx"/>
    <property type="match status" value="1"/>
</dbReference>
<keyword evidence="4" id="KW-0297">G-protein coupled receptor</keyword>
<dbReference type="eggNOG" id="KOG3656">
    <property type="taxonomic scope" value="Eukaryota"/>
</dbReference>
<feature type="transmembrane region" description="Helical" evidence="9">
    <location>
        <begin position="163"/>
        <end position="181"/>
    </location>
</feature>
<dbReference type="Proteomes" id="UP000007648">
    <property type="component" value="Unassembled WGS sequence"/>
</dbReference>
<dbReference type="InterPro" id="IPR000276">
    <property type="entry name" value="GPCR_Rhodpsn"/>
</dbReference>
<dbReference type="OMA" id="RMICLPS"/>
<keyword evidence="6" id="KW-0675">Receptor</keyword>
<dbReference type="HOGENOM" id="CLU_009579_6_1_1"/>
<keyword evidence="3 9" id="KW-1133">Transmembrane helix</keyword>
<evidence type="ECO:0000313" key="11">
    <source>
        <dbReference type="Ensembl" id="ENSSHAP00000006079.1"/>
    </source>
</evidence>
<feature type="transmembrane region" description="Helical" evidence="9">
    <location>
        <begin position="123"/>
        <end position="143"/>
    </location>
</feature>
<reference evidence="11 12" key="1">
    <citation type="journal article" date="2011" name="Proc. Natl. Acad. Sci. U.S.A.">
        <title>Genetic diversity and population structure of the endangered marsupial Sarcophilus harrisii (Tasmanian devil).</title>
        <authorList>
            <person name="Miller W."/>
            <person name="Hayes V.M."/>
            <person name="Ratan A."/>
            <person name="Petersen D.C."/>
            <person name="Wittekindt N.E."/>
            <person name="Miller J."/>
            <person name="Walenz B."/>
            <person name="Knight J."/>
            <person name="Qi J."/>
            <person name="Zhao F."/>
            <person name="Wang Q."/>
            <person name="Bedoya-Reina O.C."/>
            <person name="Katiyar N."/>
            <person name="Tomsho L.P."/>
            <person name="Kasson L.M."/>
            <person name="Hardie R.A."/>
            <person name="Woodbridge P."/>
            <person name="Tindall E.A."/>
            <person name="Bertelsen M.F."/>
            <person name="Dixon D."/>
            <person name="Pyecroft S."/>
            <person name="Helgen K.M."/>
            <person name="Lesk A.M."/>
            <person name="Pringle T.H."/>
            <person name="Patterson N."/>
            <person name="Zhang Y."/>
            <person name="Kreiss A."/>
            <person name="Woods G.M."/>
            <person name="Jones M.E."/>
            <person name="Schuster S.C."/>
        </authorList>
    </citation>
    <scope>NUCLEOTIDE SEQUENCE [LARGE SCALE GENOMIC DNA]</scope>
</reference>
<dbReference type="STRING" id="9305.ENSSHAP00000006079"/>
<organism evidence="11 12">
    <name type="scientific">Sarcophilus harrisii</name>
    <name type="common">Tasmanian devil</name>
    <name type="synonym">Sarcophilus laniarius</name>
    <dbReference type="NCBI Taxonomy" id="9305"/>
    <lineage>
        <taxon>Eukaryota</taxon>
        <taxon>Metazoa</taxon>
        <taxon>Chordata</taxon>
        <taxon>Craniata</taxon>
        <taxon>Vertebrata</taxon>
        <taxon>Euteleostomi</taxon>
        <taxon>Mammalia</taxon>
        <taxon>Metatheria</taxon>
        <taxon>Dasyuromorphia</taxon>
        <taxon>Dasyuridae</taxon>
        <taxon>Sarcophilus</taxon>
    </lineage>
</organism>
<protein>
    <recommendedName>
        <fullName evidence="10">G-protein coupled receptors family 1 profile domain-containing protein</fullName>
    </recommendedName>
</protein>
<reference evidence="11" key="2">
    <citation type="submission" date="2025-08" db="UniProtKB">
        <authorList>
            <consortium name="Ensembl"/>
        </authorList>
    </citation>
    <scope>IDENTIFICATION</scope>
</reference>
<dbReference type="OrthoDB" id="9451049at2759"/>
<gene>
    <name evidence="11" type="primary">LOC100934740</name>
</gene>